<evidence type="ECO:0000313" key="2">
    <source>
        <dbReference type="EMBL" id="PXX21157.1"/>
    </source>
</evidence>
<name>A0A318I0L3_9BACT</name>
<dbReference type="Proteomes" id="UP000248314">
    <property type="component" value="Unassembled WGS sequence"/>
</dbReference>
<dbReference type="AlphaFoldDB" id="A0A318I0L3"/>
<dbReference type="InterPro" id="IPR011055">
    <property type="entry name" value="Dup_hybrid_motif"/>
</dbReference>
<accession>A0A318I0L3</accession>
<dbReference type="InterPro" id="IPR050570">
    <property type="entry name" value="Cell_wall_metabolism_enzyme"/>
</dbReference>
<dbReference type="PANTHER" id="PTHR21666">
    <property type="entry name" value="PEPTIDASE-RELATED"/>
    <property type="match status" value="1"/>
</dbReference>
<gene>
    <name evidence="2" type="ORF">EJ73_01927</name>
</gene>
<feature type="domain" description="M23ase beta-sheet core" evidence="1">
    <location>
        <begin position="25"/>
        <end position="86"/>
    </location>
</feature>
<dbReference type="Gene3D" id="2.70.70.10">
    <property type="entry name" value="Glucose Permease (Domain IIA)"/>
    <property type="match status" value="1"/>
</dbReference>
<dbReference type="CDD" id="cd12797">
    <property type="entry name" value="M23_peptidase"/>
    <property type="match status" value="1"/>
</dbReference>
<comment type="caution">
    <text evidence="2">The sequence shown here is derived from an EMBL/GenBank/DDBJ whole genome shotgun (WGS) entry which is preliminary data.</text>
</comment>
<evidence type="ECO:0000313" key="3">
    <source>
        <dbReference type="Proteomes" id="UP000248314"/>
    </source>
</evidence>
<reference evidence="2 3" key="1">
    <citation type="submission" date="2018-05" db="EMBL/GenBank/DDBJ databases">
        <title>Genomic Encyclopedia of Type Strains, Phase I: the one thousand microbial genomes (KMG-I) project.</title>
        <authorList>
            <person name="Kyrpides N."/>
        </authorList>
    </citation>
    <scope>NUCLEOTIDE SEQUENCE [LARGE SCALE GENOMIC DNA]</scope>
    <source>
        <strain evidence="2 3">DSM 15611</strain>
    </source>
</reference>
<dbReference type="Pfam" id="PF01551">
    <property type="entry name" value="Peptidase_M23"/>
    <property type="match status" value="1"/>
</dbReference>
<dbReference type="STRING" id="1122991.GCA_000613445_01750"/>
<dbReference type="InterPro" id="IPR016047">
    <property type="entry name" value="M23ase_b-sheet_dom"/>
</dbReference>
<organism evidence="2 3">
    <name type="scientific">Hoylesella shahii DSM 15611 = JCM 12083</name>
    <dbReference type="NCBI Taxonomy" id="1122991"/>
    <lineage>
        <taxon>Bacteria</taxon>
        <taxon>Pseudomonadati</taxon>
        <taxon>Bacteroidota</taxon>
        <taxon>Bacteroidia</taxon>
        <taxon>Bacteroidales</taxon>
        <taxon>Prevotellaceae</taxon>
        <taxon>Hoylesella</taxon>
    </lineage>
</organism>
<evidence type="ECO:0000259" key="1">
    <source>
        <dbReference type="Pfam" id="PF01551"/>
    </source>
</evidence>
<dbReference type="PANTHER" id="PTHR21666:SF285">
    <property type="entry name" value="M23 FAMILY METALLOPEPTIDASE"/>
    <property type="match status" value="1"/>
</dbReference>
<dbReference type="GO" id="GO:0004222">
    <property type="term" value="F:metalloendopeptidase activity"/>
    <property type="evidence" value="ECO:0007669"/>
    <property type="project" value="TreeGrafter"/>
</dbReference>
<keyword evidence="3" id="KW-1185">Reference proteome</keyword>
<dbReference type="EMBL" id="QJJX01000023">
    <property type="protein sequence ID" value="PXX21157.1"/>
    <property type="molecule type" value="Genomic_DNA"/>
</dbReference>
<protein>
    <submittedName>
        <fullName evidence="2">Peptidase M23-like protein</fullName>
    </submittedName>
</protein>
<proteinExistence type="predicted"/>
<sequence length="537" mass="60299">MLFGSPVNYPISLAGNFGEPRPNHFHGGVDVKTGGVEGKAIFSIGDGYVSHVSVGHDGFGNAVYIHHPEGYTSVYCHLKTFTPAIKAMVRKWQYNNKKSTGDIWFKPTDLPVAKGQLIAISGNSGASEAPHLHLELHETRTGDMLDPLAFIGQHVEDGLPPMAHGFMAYPVRGEGAFNNDTGKSSHSFTSHNLTNKFTAWGKVGFGIWANDYMEITYNRYGVKQTELLVDGKTVFKSNVNRIPYEKTIQVNAWGDHEHFLKYNVWYLHSFLYPGMGLQMLTADTNKGIVNFNQEKDYHLEYVLTDFKGNTSRYTFVVTGKRRELVAPKPLNTLLSVYWNRPYVLQTDGVQLLIKPNSVANVLKLTPKLNSKENALSGSYSFTNSAERLFQPARISIKLNKQVKDPSKLYINGRGYTSRYIGGKYEKGWITASMRDLHLQYTIEYDDEAPVISPVGQSNWNASKIIKLGLADSKSGINSYEGYVDGQFILFEEVPLSPWVACKLVETPLKQTGKQRKLTFFATDNQGNKRRYETTILY</sequence>
<dbReference type="SUPFAM" id="SSF51261">
    <property type="entry name" value="Duplicated hybrid motif"/>
    <property type="match status" value="1"/>
</dbReference>